<keyword evidence="6" id="KW-0119">Carbohydrate metabolism</keyword>
<dbReference type="InterPro" id="IPR013780">
    <property type="entry name" value="Glyco_hydro_b"/>
</dbReference>
<evidence type="ECO:0000256" key="3">
    <source>
        <dbReference type="ARBA" id="ARBA00011165"/>
    </source>
</evidence>
<dbReference type="PANTHER" id="PTHR43576">
    <property type="entry name" value="ALPHA-L-ARABINOFURANOSIDASE C-RELATED"/>
    <property type="match status" value="1"/>
</dbReference>
<dbReference type="SUPFAM" id="SSF51011">
    <property type="entry name" value="Glycosyl hydrolase domain"/>
    <property type="match status" value="1"/>
</dbReference>
<evidence type="ECO:0000259" key="10">
    <source>
        <dbReference type="SMART" id="SM00813"/>
    </source>
</evidence>
<evidence type="ECO:0000256" key="8">
    <source>
        <dbReference type="SAM" id="MobiDB-lite"/>
    </source>
</evidence>
<sequence>MSHPTPPSVSRRQALAASVATGLLTAAPVLAQTAKPIASTLRAGQERPPINPFIYGGFLEHIGDLINHSLWSEVLDDRKFYNPITATPPAKPEGRPGRNRDSNRWVPVGPESALSMDRKTPWVGAQSPVVQLSATEPRGIAQSGLAVAAKDYVGRVVIAAYGRAEVAATLIWGSGPAERQTVRVEAGADWRKVPLRFSCQAATTEARLEITGTGTGTFRVGAVSLMPADNVKGFRADTLALMREIDCKILRIPGGNFISAYDWKDTIGDPDTRPPVWDPVWSFAQPNDVGVDELLQMCQMINAEPSWSVSTGFDGPRSGAEQVEYINGSADTPWGAKRAANGHPEPYRVKYWNIGNEMYGNWQMGHIPLKQYVIKHNQFADAMRKVDPSIYIIAPGGFVDEMTTGQGIFVAGQPNVEFGSDRDWANGMMTHAWGRFDALATHAYPPENKKFDMATGKLFDVQRPLVEWARQPANRVLTMVECWEEYKRRHPALNDGKVKVFFDEYAYSFRQNLKTCLALGMCLHEFFRHTDFIDMAGYTMATGWLDFDRTRSVISATGRMYQMYNQHFGTIPVEVTGASPVPKPDFPAGGDQPRVNAGSATYPLDVSAALTADRKALIVAVVNATEQAQSLDLKIDGFKARKGGRCWKLTGPDLEAQNAVGKPEQVAVVAGRFPAGPLRIAPISIELYEFVRA</sequence>
<evidence type="ECO:0000313" key="12">
    <source>
        <dbReference type="Proteomes" id="UP001216595"/>
    </source>
</evidence>
<protein>
    <recommendedName>
        <fullName evidence="4">non-reducing end alpha-L-arabinofuranosidase</fullName>
        <ecNumber evidence="4">3.2.1.55</ecNumber>
    </recommendedName>
</protein>
<comment type="caution">
    <text evidence="11">The sequence shown here is derived from an EMBL/GenBank/DDBJ whole genome shotgun (WGS) entry which is preliminary data.</text>
</comment>
<feature type="signal peptide" evidence="9">
    <location>
        <begin position="1"/>
        <end position="31"/>
    </location>
</feature>
<keyword evidence="7" id="KW-0326">Glycosidase</keyword>
<keyword evidence="5" id="KW-0378">Hydrolase</keyword>
<evidence type="ECO:0000256" key="4">
    <source>
        <dbReference type="ARBA" id="ARBA00012670"/>
    </source>
</evidence>
<dbReference type="Gene3D" id="3.20.20.80">
    <property type="entry name" value="Glycosidases"/>
    <property type="match status" value="1"/>
</dbReference>
<evidence type="ECO:0000313" key="11">
    <source>
        <dbReference type="EMBL" id="MDC7695678.1"/>
    </source>
</evidence>
<dbReference type="Proteomes" id="UP001216595">
    <property type="component" value="Unassembled WGS sequence"/>
</dbReference>
<evidence type="ECO:0000256" key="6">
    <source>
        <dbReference type="ARBA" id="ARBA00023277"/>
    </source>
</evidence>
<dbReference type="PANTHER" id="PTHR43576:SF2">
    <property type="entry name" value="INTRACELLULAR EXO-ALPHA-L-ARABINOFURANOSIDASE 2"/>
    <property type="match status" value="1"/>
</dbReference>
<dbReference type="InterPro" id="IPR017853">
    <property type="entry name" value="GH"/>
</dbReference>
<dbReference type="EMBL" id="JAQQKW010000010">
    <property type="protein sequence ID" value="MDC7695678.1"/>
    <property type="molecule type" value="Genomic_DNA"/>
</dbReference>
<comment type="similarity">
    <text evidence="2">Belongs to the glycosyl hydrolase 51 family.</text>
</comment>
<dbReference type="Pfam" id="PF06964">
    <property type="entry name" value="Alpha-L-AF_C"/>
    <property type="match status" value="1"/>
</dbReference>
<dbReference type="Gene3D" id="2.60.40.1180">
    <property type="entry name" value="Golgi alpha-mannosidase II"/>
    <property type="match status" value="1"/>
</dbReference>
<feature type="compositionally biased region" description="Basic and acidic residues" evidence="8">
    <location>
        <begin position="92"/>
        <end position="103"/>
    </location>
</feature>
<evidence type="ECO:0000256" key="9">
    <source>
        <dbReference type="SAM" id="SignalP"/>
    </source>
</evidence>
<evidence type="ECO:0000256" key="2">
    <source>
        <dbReference type="ARBA" id="ARBA00007186"/>
    </source>
</evidence>
<feature type="region of interest" description="Disordered" evidence="8">
    <location>
        <begin position="85"/>
        <end position="105"/>
    </location>
</feature>
<reference evidence="11 12" key="1">
    <citation type="submission" date="2023-01" db="EMBL/GenBank/DDBJ databases">
        <title>Novel species of the genus Asticcacaulis isolated from rivers.</title>
        <authorList>
            <person name="Lu H."/>
        </authorList>
    </citation>
    <scope>NUCLEOTIDE SEQUENCE [LARGE SCALE GENOMIC DNA]</scope>
    <source>
        <strain evidence="11 12">DXS10W</strain>
    </source>
</reference>
<dbReference type="InterPro" id="IPR006311">
    <property type="entry name" value="TAT_signal"/>
</dbReference>
<accession>A0ABT5IHK2</accession>
<keyword evidence="9" id="KW-0732">Signal</keyword>
<evidence type="ECO:0000256" key="7">
    <source>
        <dbReference type="ARBA" id="ARBA00023295"/>
    </source>
</evidence>
<dbReference type="SUPFAM" id="SSF51445">
    <property type="entry name" value="(Trans)glycosidases"/>
    <property type="match status" value="1"/>
</dbReference>
<evidence type="ECO:0000256" key="1">
    <source>
        <dbReference type="ARBA" id="ARBA00001462"/>
    </source>
</evidence>
<dbReference type="InterPro" id="IPR010720">
    <property type="entry name" value="Alpha-L-AF_C"/>
</dbReference>
<comment type="subunit">
    <text evidence="3">Homohexamer; trimer of dimers.</text>
</comment>
<dbReference type="EC" id="3.2.1.55" evidence="4"/>
<feature type="chain" id="PRO_5046271807" description="non-reducing end alpha-L-arabinofuranosidase" evidence="9">
    <location>
        <begin position="32"/>
        <end position="693"/>
    </location>
</feature>
<evidence type="ECO:0000256" key="5">
    <source>
        <dbReference type="ARBA" id="ARBA00022801"/>
    </source>
</evidence>
<dbReference type="RefSeq" id="WP_272742336.1">
    <property type="nucleotide sequence ID" value="NZ_JAQQKW010000010.1"/>
</dbReference>
<name>A0ABT5IHK2_9CAUL</name>
<comment type="catalytic activity">
    <reaction evidence="1">
        <text>Hydrolysis of terminal non-reducing alpha-L-arabinofuranoside residues in alpha-L-arabinosides.</text>
        <dbReference type="EC" id="3.2.1.55"/>
    </reaction>
</comment>
<dbReference type="PROSITE" id="PS51318">
    <property type="entry name" value="TAT"/>
    <property type="match status" value="1"/>
</dbReference>
<keyword evidence="12" id="KW-1185">Reference proteome</keyword>
<dbReference type="Pfam" id="PF22848">
    <property type="entry name" value="ASD1_dom"/>
    <property type="match status" value="1"/>
</dbReference>
<gene>
    <name evidence="11" type="ORF">PQU94_15480</name>
</gene>
<dbReference type="SMART" id="SM00813">
    <property type="entry name" value="Alpha-L-AF_C"/>
    <property type="match status" value="1"/>
</dbReference>
<organism evidence="11 12">
    <name type="scientific">Asticcacaulis currens</name>
    <dbReference type="NCBI Taxonomy" id="2984210"/>
    <lineage>
        <taxon>Bacteria</taxon>
        <taxon>Pseudomonadati</taxon>
        <taxon>Pseudomonadota</taxon>
        <taxon>Alphaproteobacteria</taxon>
        <taxon>Caulobacterales</taxon>
        <taxon>Caulobacteraceae</taxon>
        <taxon>Asticcacaulis</taxon>
    </lineage>
</organism>
<proteinExistence type="inferred from homology"/>
<dbReference type="InterPro" id="IPR055235">
    <property type="entry name" value="ASD1_cat"/>
</dbReference>
<feature type="domain" description="Alpha-L-arabinofuranosidase C-terminal" evidence="10">
    <location>
        <begin position="503"/>
        <end position="684"/>
    </location>
</feature>